<accession>A0A9W4UFX8</accession>
<sequence>MLTYLYINTTVTTQSRFRTSRSSPDSFTVAPSHPSEGNINITSIDCMDGINGLIGRLTYLCTHVPTHVQDILTQPMLSLTTSNLPQTTPSSLAVVRIRIPHRTQSFPILRNQSSFRILRHDNLILIILSVPESKASTWSKRLIPQASFMQN</sequence>
<gene>
    <name evidence="1" type="ORF">PDIGIT_LOCUS8823</name>
</gene>
<dbReference type="EMBL" id="CAOQHR010000006">
    <property type="protein sequence ID" value="CAI6335738.1"/>
    <property type="molecule type" value="Genomic_DNA"/>
</dbReference>
<dbReference type="AlphaFoldDB" id="A0A9W4UFX8"/>
<reference evidence="1" key="1">
    <citation type="submission" date="2023-01" db="EMBL/GenBank/DDBJ databases">
        <authorList>
            <person name="Van Ghelder C."/>
            <person name="Rancurel C."/>
        </authorList>
    </citation>
    <scope>NUCLEOTIDE SEQUENCE</scope>
    <source>
        <strain evidence="1">CNCM I-4278</strain>
    </source>
</reference>
<evidence type="ECO:0000313" key="2">
    <source>
        <dbReference type="Proteomes" id="UP001152607"/>
    </source>
</evidence>
<keyword evidence="2" id="KW-1185">Reference proteome</keyword>
<protein>
    <submittedName>
        <fullName evidence="1">Uncharacterized protein</fullName>
    </submittedName>
</protein>
<dbReference type="Proteomes" id="UP001152607">
    <property type="component" value="Unassembled WGS sequence"/>
</dbReference>
<comment type="caution">
    <text evidence="1">The sequence shown here is derived from an EMBL/GenBank/DDBJ whole genome shotgun (WGS) entry which is preliminary data.</text>
</comment>
<name>A0A9W4UFX8_9PLEO</name>
<evidence type="ECO:0000313" key="1">
    <source>
        <dbReference type="EMBL" id="CAI6335738.1"/>
    </source>
</evidence>
<organism evidence="1 2">
    <name type="scientific">Periconia digitata</name>
    <dbReference type="NCBI Taxonomy" id="1303443"/>
    <lineage>
        <taxon>Eukaryota</taxon>
        <taxon>Fungi</taxon>
        <taxon>Dikarya</taxon>
        <taxon>Ascomycota</taxon>
        <taxon>Pezizomycotina</taxon>
        <taxon>Dothideomycetes</taxon>
        <taxon>Pleosporomycetidae</taxon>
        <taxon>Pleosporales</taxon>
        <taxon>Massarineae</taxon>
        <taxon>Periconiaceae</taxon>
        <taxon>Periconia</taxon>
    </lineage>
</organism>
<proteinExistence type="predicted"/>